<proteinExistence type="predicted"/>
<dbReference type="Gene3D" id="3.30.450.30">
    <property type="entry name" value="Dynein light chain 2a, cytoplasmic"/>
    <property type="match status" value="1"/>
</dbReference>
<dbReference type="STRING" id="128403.WA1_39775"/>
<dbReference type="InterPro" id="IPR004942">
    <property type="entry name" value="Roadblock/LAMTOR2_dom"/>
</dbReference>
<evidence type="ECO:0000313" key="2">
    <source>
        <dbReference type="EMBL" id="KYC37606.1"/>
    </source>
</evidence>
<evidence type="ECO:0000259" key="1">
    <source>
        <dbReference type="SMART" id="SM00960"/>
    </source>
</evidence>
<feature type="domain" description="Roadblock/LAMTOR2" evidence="1">
    <location>
        <begin position="79"/>
        <end position="168"/>
    </location>
</feature>
<dbReference type="AlphaFoldDB" id="A0A139WYW7"/>
<dbReference type="Proteomes" id="UP000076925">
    <property type="component" value="Unassembled WGS sequence"/>
</dbReference>
<dbReference type="Pfam" id="PF03259">
    <property type="entry name" value="Robl_LC7"/>
    <property type="match status" value="1"/>
</dbReference>
<reference evidence="2 3" key="1">
    <citation type="journal article" date="2013" name="Genome Biol. Evol.">
        <title>Genomes of Stigonematalean cyanobacteria (subsection V) and the evolution of oxygenic photosynthesis from prokaryotes to plastids.</title>
        <authorList>
            <person name="Dagan T."/>
            <person name="Roettger M."/>
            <person name="Stucken K."/>
            <person name="Landan G."/>
            <person name="Koch R."/>
            <person name="Major P."/>
            <person name="Gould S.B."/>
            <person name="Goremykin V.V."/>
            <person name="Rippka R."/>
            <person name="Tandeau de Marsac N."/>
            <person name="Gugger M."/>
            <person name="Lockhart P.J."/>
            <person name="Allen J.F."/>
            <person name="Brune I."/>
            <person name="Maus I."/>
            <person name="Puhler A."/>
            <person name="Martin W.F."/>
        </authorList>
    </citation>
    <scope>NUCLEOTIDE SEQUENCE [LARGE SCALE GENOMIC DNA]</scope>
    <source>
        <strain evidence="2 3">PCC 7110</strain>
    </source>
</reference>
<comment type="caution">
    <text evidence="2">The sequence shown here is derived from an EMBL/GenBank/DDBJ whole genome shotgun (WGS) entry which is preliminary data.</text>
</comment>
<evidence type="ECO:0000313" key="3">
    <source>
        <dbReference type="Proteomes" id="UP000076925"/>
    </source>
</evidence>
<dbReference type="EMBL" id="ANNX02000046">
    <property type="protein sequence ID" value="KYC37606.1"/>
    <property type="molecule type" value="Genomic_DNA"/>
</dbReference>
<protein>
    <recommendedName>
        <fullName evidence="1">Roadblock/LAMTOR2 domain-containing protein</fullName>
    </recommendedName>
</protein>
<gene>
    <name evidence="2" type="ORF">WA1_39775</name>
</gene>
<dbReference type="OrthoDB" id="513103at2"/>
<sequence>MPLGKILNLLLVVLERISAKSAKLTDNLQTTEELPSTTTVEKTEVSAAIISDVSSFTEEDRSEIFEEKNAIAIAVSALQDELHNFVSGSAEVEGAIIISPDGMALASVLSPGMDEEGTAALSASMLSLGERIGSELARGAIDRVVVEGERGYGILVGCTQKAILLVLASSAAKQGILFLEIKQAVAKIAALLK</sequence>
<dbReference type="SMART" id="SM00960">
    <property type="entry name" value="Robl_LC7"/>
    <property type="match status" value="1"/>
</dbReference>
<name>A0A139WYW7_9CYAN</name>
<organism evidence="2 3">
    <name type="scientific">Scytonema hofmannii PCC 7110</name>
    <dbReference type="NCBI Taxonomy" id="128403"/>
    <lineage>
        <taxon>Bacteria</taxon>
        <taxon>Bacillati</taxon>
        <taxon>Cyanobacteriota</taxon>
        <taxon>Cyanophyceae</taxon>
        <taxon>Nostocales</taxon>
        <taxon>Scytonemataceae</taxon>
        <taxon>Scytonema</taxon>
    </lineage>
</organism>
<dbReference type="RefSeq" id="WP_017746162.1">
    <property type="nucleotide sequence ID" value="NZ_KQ976354.1"/>
</dbReference>
<dbReference type="SUPFAM" id="SSF103196">
    <property type="entry name" value="Roadblock/LC7 domain"/>
    <property type="match status" value="1"/>
</dbReference>
<accession>A0A139WYW7</accession>
<keyword evidence="3" id="KW-1185">Reference proteome</keyword>